<feature type="region of interest" description="Disordered" evidence="1">
    <location>
        <begin position="683"/>
        <end position="728"/>
    </location>
</feature>
<protein>
    <submittedName>
        <fullName evidence="2">Uncharacterized protein</fullName>
    </submittedName>
</protein>
<reference evidence="2 3" key="1">
    <citation type="journal article" date="2024" name="Microbiol. Resour. Announc.">
        <title>Genome annotations for the ascomycete fungi Trichoderma harzianum, Trichoderma aggressivum, and Purpureocillium lilacinum.</title>
        <authorList>
            <person name="Beijen E.P.W."/>
            <person name="Ohm R.A."/>
        </authorList>
    </citation>
    <scope>NUCLEOTIDE SEQUENCE [LARGE SCALE GENOMIC DNA]</scope>
    <source>
        <strain evidence="2 3">CBS 150709</strain>
    </source>
</reference>
<gene>
    <name evidence="2" type="ORF">Purlil1_224</name>
</gene>
<evidence type="ECO:0000313" key="2">
    <source>
        <dbReference type="EMBL" id="KAK4095428.1"/>
    </source>
</evidence>
<evidence type="ECO:0000313" key="3">
    <source>
        <dbReference type="Proteomes" id="UP001287286"/>
    </source>
</evidence>
<organism evidence="2 3">
    <name type="scientific">Purpureocillium lilacinum</name>
    <name type="common">Paecilomyces lilacinus</name>
    <dbReference type="NCBI Taxonomy" id="33203"/>
    <lineage>
        <taxon>Eukaryota</taxon>
        <taxon>Fungi</taxon>
        <taxon>Dikarya</taxon>
        <taxon>Ascomycota</taxon>
        <taxon>Pezizomycotina</taxon>
        <taxon>Sordariomycetes</taxon>
        <taxon>Hypocreomycetidae</taxon>
        <taxon>Hypocreales</taxon>
        <taxon>Ophiocordycipitaceae</taxon>
        <taxon>Purpureocillium</taxon>
    </lineage>
</organism>
<sequence>MRRPMQQACSVETAVVCRRDVVSQERFGSAARLLLESGRASPRSEGQRESMIVAPVFVGPWDADAATGGGEATSSPRSSGRCVERGYVVSDEGMAVIACARRALSRGRRWRWWWSAVASCERKCGADGGGSGELVCVVADAQFHTKAMEGIGGASKSIAAGGHPGGDSPGHMGAGRRPGQAGRDDGWFSGGRPAGAVGSLRVHPSPGLFKTPHPWDSLDRDPRAPAATVRWAAGRDAMRAPPAVVLTGWFLRDMTAVEHGGQQEGSVSHLAAMAPGGRRLLRAPGWLSVSPILATLWFSLRALLLRIGRSQHPSITLSTQDGPRTMDNGAIATAGDRHWHGPPGWRLMAHQTLPTGHSARSQLERGRGGGSPWGPRRPERAPHGTTGGGAVESPPGPIEWKAAPRRVLGLRTLALRRPQSPVAVSRPPARPPVRALEPAIRLADQHHPRCLSDWPPPPGGPPGSASMEAAAVAWRDGEQPERLYNARIVVVSRRRRSSAQTPPPIPSDHQPLSTKQRRAPGTPIVQKPHRTPALRMLDCGGAKSHSPPLATEAATPFAGPKTHLTFAVSVLTRCGSDDAGWSLANRHQRAARRKVKKMEGVPRLARVVTVSLFPTVTEKESSKTWGNQNQDMKRVSGGELAATCSPRIGNAPVTTSVHTDLHTWHHRRHDAPVPTTRHISFSLETPLPPERPRVVCTASPPNTISSEPPDPSSSPRPALAAAHPGEPAAMPSPRTWMVTWAANPGLAPCVECFALRLFSATTPGVQRPGVQTLVLLVPLAVWGPDALAHVDEAWARVMLKAQEIHSAELLLPFGHGRWARGHRSLTVHAEETPPRARPWWKKVVVKRDTSRAAASCNAKRAHTHTAGRFPSPALSDALPGYPALACPGRANVTSLHAAGPPPPAPRRQTVTL</sequence>
<feature type="region of interest" description="Disordered" evidence="1">
    <location>
        <begin position="493"/>
        <end position="531"/>
    </location>
</feature>
<feature type="compositionally biased region" description="Low complexity" evidence="1">
    <location>
        <begin position="715"/>
        <end position="728"/>
    </location>
</feature>
<name>A0ABR0CG85_PURLI</name>
<comment type="caution">
    <text evidence="2">The sequence shown here is derived from an EMBL/GenBank/DDBJ whole genome shotgun (WGS) entry which is preliminary data.</text>
</comment>
<keyword evidence="3" id="KW-1185">Reference proteome</keyword>
<feature type="region of interest" description="Disordered" evidence="1">
    <location>
        <begin position="355"/>
        <end position="398"/>
    </location>
</feature>
<accession>A0ABR0CG85</accession>
<dbReference type="EMBL" id="JAWRVI010000001">
    <property type="protein sequence ID" value="KAK4095428.1"/>
    <property type="molecule type" value="Genomic_DNA"/>
</dbReference>
<feature type="region of interest" description="Disordered" evidence="1">
    <location>
        <begin position="155"/>
        <end position="222"/>
    </location>
</feature>
<proteinExistence type="predicted"/>
<dbReference type="Proteomes" id="UP001287286">
    <property type="component" value="Unassembled WGS sequence"/>
</dbReference>
<evidence type="ECO:0000256" key="1">
    <source>
        <dbReference type="SAM" id="MobiDB-lite"/>
    </source>
</evidence>